<dbReference type="RefSeq" id="WP_089950383.1">
    <property type="nucleotide sequence ID" value="NZ_FOFR01000003.1"/>
</dbReference>
<accession>A0A1H9G613</accession>
<protein>
    <submittedName>
        <fullName evidence="1">Uncharacterized protein</fullName>
    </submittedName>
</protein>
<proteinExistence type="predicted"/>
<dbReference type="Pfam" id="PF19749">
    <property type="entry name" value="DUF6236"/>
    <property type="match status" value="1"/>
</dbReference>
<dbReference type="Proteomes" id="UP000199352">
    <property type="component" value="Unassembled WGS sequence"/>
</dbReference>
<evidence type="ECO:0000313" key="1">
    <source>
        <dbReference type="EMBL" id="SEQ45557.1"/>
    </source>
</evidence>
<dbReference type="STRING" id="402600.SAMN05216188_10390"/>
<evidence type="ECO:0000313" key="2">
    <source>
        <dbReference type="Proteomes" id="UP000199352"/>
    </source>
</evidence>
<keyword evidence="2" id="KW-1185">Reference proteome</keyword>
<sequence>MSTHNEINGPVHGTALQVGSLHQHVEHPRGRTPAIAFYYPYIHVRDDTWLKYAAMYWPKITRLVPRGYETADSPTAREFVRAGVLARLPRVSALGGHYNDFFPAVLSRAAEFRARYGVARRGAWVFRAARRSRSISAGPGTDPKLTYLHYDKLDPEVIDQLIAKGLGKSHGNSWLGMHPDLAAVYMCLLADHLARHESLHPLTDEALPHDALLEQDANRIAEVLLGVPPRPRHQDATQSFVTAAVHTVVPDGLAGVPAEKILELRESFPKDFRRFREHVGDRFTELRADSTTRLHLDVALDDLVRAELADLEDRLRSVKLVPRRVRVWLKADPVRESPVGWLFRAGQALR</sequence>
<dbReference type="AlphaFoldDB" id="A0A1H9G613"/>
<gene>
    <name evidence="1" type="ORF">SAMN05216188_10390</name>
</gene>
<reference evidence="2" key="1">
    <citation type="submission" date="2016-10" db="EMBL/GenBank/DDBJ databases">
        <authorList>
            <person name="Varghese N."/>
            <person name="Submissions S."/>
        </authorList>
    </citation>
    <scope>NUCLEOTIDE SEQUENCE [LARGE SCALE GENOMIC DNA]</scope>
    <source>
        <strain evidence="2">CGMCC 4.3525</strain>
    </source>
</reference>
<name>A0A1H9G613_9PSEU</name>
<dbReference type="EMBL" id="FOFR01000003">
    <property type="protein sequence ID" value="SEQ45557.1"/>
    <property type="molecule type" value="Genomic_DNA"/>
</dbReference>
<dbReference type="OrthoDB" id="9115306at2"/>
<dbReference type="InterPro" id="IPR046203">
    <property type="entry name" value="DUF6236"/>
</dbReference>
<organism evidence="1 2">
    <name type="scientific">Lentzea xinjiangensis</name>
    <dbReference type="NCBI Taxonomy" id="402600"/>
    <lineage>
        <taxon>Bacteria</taxon>
        <taxon>Bacillati</taxon>
        <taxon>Actinomycetota</taxon>
        <taxon>Actinomycetes</taxon>
        <taxon>Pseudonocardiales</taxon>
        <taxon>Pseudonocardiaceae</taxon>
        <taxon>Lentzea</taxon>
    </lineage>
</organism>